<dbReference type="GO" id="GO:0016020">
    <property type="term" value="C:membrane"/>
    <property type="evidence" value="ECO:0007669"/>
    <property type="project" value="UniProtKB-SubCell"/>
</dbReference>
<feature type="domain" description="Sodium/calcium exchanger membrane region" evidence="8">
    <location>
        <begin position="288"/>
        <end position="410"/>
    </location>
</feature>
<dbReference type="InterPro" id="IPR004837">
    <property type="entry name" value="NaCa_Exmemb"/>
</dbReference>
<dbReference type="Gene3D" id="1.20.1420.30">
    <property type="entry name" value="NCX, central ion-binding region"/>
    <property type="match status" value="2"/>
</dbReference>
<feature type="transmembrane region" description="Helical" evidence="7">
    <location>
        <begin position="226"/>
        <end position="244"/>
    </location>
</feature>
<keyword evidence="3" id="KW-0813">Transport</keyword>
<evidence type="ECO:0000313" key="10">
    <source>
        <dbReference type="Proteomes" id="UP000030755"/>
    </source>
</evidence>
<dbReference type="InterPro" id="IPR051359">
    <property type="entry name" value="CaCA_antiporter"/>
</dbReference>
<dbReference type="AlphaFoldDB" id="A0A075AWE6"/>
<evidence type="ECO:0000259" key="8">
    <source>
        <dbReference type="Pfam" id="PF01699"/>
    </source>
</evidence>
<evidence type="ECO:0000256" key="1">
    <source>
        <dbReference type="ARBA" id="ARBA00004141"/>
    </source>
</evidence>
<feature type="transmembrane region" description="Helical" evidence="7">
    <location>
        <begin position="321"/>
        <end position="339"/>
    </location>
</feature>
<evidence type="ECO:0000256" key="4">
    <source>
        <dbReference type="ARBA" id="ARBA00022692"/>
    </source>
</evidence>
<reference evidence="9 10" key="1">
    <citation type="journal article" date="2013" name="Curr. Biol.">
        <title>Shared signatures of parasitism and phylogenomics unite Cryptomycota and microsporidia.</title>
        <authorList>
            <person name="James T.Y."/>
            <person name="Pelin A."/>
            <person name="Bonen L."/>
            <person name="Ahrendt S."/>
            <person name="Sain D."/>
            <person name="Corradi N."/>
            <person name="Stajich J.E."/>
        </authorList>
    </citation>
    <scope>NUCLEOTIDE SEQUENCE [LARGE SCALE GENOMIC DNA]</scope>
    <source>
        <strain evidence="9 10">CSF55</strain>
    </source>
</reference>
<comment type="similarity">
    <text evidence="2">Belongs to the Ca(2+):cation antiporter (CaCA) (TC 2.A.19) family.</text>
</comment>
<dbReference type="GO" id="GO:0008324">
    <property type="term" value="F:monoatomic cation transmembrane transporter activity"/>
    <property type="evidence" value="ECO:0007669"/>
    <property type="project" value="TreeGrafter"/>
</dbReference>
<sequence length="441" mass="48708">MKFWNAINKSLEIISQYLKLSPDVAGVTLLAIGNGAPDFFTALTGTQEKAGMVFGSSVGSGLFITTFVLGIKSDFCDVDIQKPSSDTTVSSGAIEMQTTLSRKESIQFFVSERQNSLSKVSFVKNIILFLLSVVGVVAIAQTSLIANEDKIVKDVSNETTFNFRHLPKYLIDYSGFHNLNLIDRIIFILKSPIELISILSVPPLLDDMDIDQNNAWKFESLVLYRIRLVINPFCSFFLILFLSGKLNENINGFPLSYIVMTLSFIFSLIFAKTSSWKSHPVYNLLIVIYAFVVTIFWIYAVTQDVVELLQTIGMVLKIKDAVLGIIILAWGNSFGDLIANIAIARSGSFETAVTAIFCGPIQNVLLTLGVSLLNLNLSDGPILPAFTGMIDIYLAFAVLVLAALITLIFWSCPDRNLRFIPAVFIPVRARNITPPTIINIT</sequence>
<dbReference type="STRING" id="988480.A0A075AWE6"/>
<accession>A0A075AWE6</accession>
<feature type="domain" description="Sodium/calcium exchanger membrane region" evidence="8">
    <location>
        <begin position="9"/>
        <end position="92"/>
    </location>
</feature>
<feature type="transmembrane region" description="Helical" evidence="7">
    <location>
        <begin position="282"/>
        <end position="301"/>
    </location>
</feature>
<evidence type="ECO:0000313" key="9">
    <source>
        <dbReference type="EMBL" id="EPZ34482.1"/>
    </source>
</evidence>
<gene>
    <name evidence="9" type="ORF">O9G_002055</name>
</gene>
<dbReference type="PANTHER" id="PTHR12266">
    <property type="entry name" value="NA+/CA2+ K+ INDEPENDENT EXCHANGER"/>
    <property type="match status" value="1"/>
</dbReference>
<dbReference type="HOGENOM" id="CLU_004979_1_2_1"/>
<dbReference type="PANTHER" id="PTHR12266:SF0">
    <property type="entry name" value="MITOCHONDRIAL SODIUM_CALCIUM EXCHANGER PROTEIN"/>
    <property type="match status" value="1"/>
</dbReference>
<protein>
    <recommendedName>
        <fullName evidence="8">Sodium/calcium exchanger membrane region domain-containing protein</fullName>
    </recommendedName>
</protein>
<keyword evidence="10" id="KW-1185">Reference proteome</keyword>
<comment type="subcellular location">
    <subcellularLocation>
        <location evidence="1">Membrane</location>
        <topology evidence="1">Multi-pass membrane protein</topology>
    </subcellularLocation>
</comment>
<evidence type="ECO:0000256" key="5">
    <source>
        <dbReference type="ARBA" id="ARBA00022989"/>
    </source>
</evidence>
<evidence type="ECO:0000256" key="3">
    <source>
        <dbReference type="ARBA" id="ARBA00022448"/>
    </source>
</evidence>
<dbReference type="InterPro" id="IPR044880">
    <property type="entry name" value="NCX_ion-bd_dom_sf"/>
</dbReference>
<evidence type="ECO:0000256" key="7">
    <source>
        <dbReference type="SAM" id="Phobius"/>
    </source>
</evidence>
<organism evidence="9 10">
    <name type="scientific">Rozella allomycis (strain CSF55)</name>
    <dbReference type="NCBI Taxonomy" id="988480"/>
    <lineage>
        <taxon>Eukaryota</taxon>
        <taxon>Fungi</taxon>
        <taxon>Fungi incertae sedis</taxon>
        <taxon>Cryptomycota</taxon>
        <taxon>Cryptomycota incertae sedis</taxon>
        <taxon>Rozella</taxon>
    </lineage>
</organism>
<keyword evidence="5 7" id="KW-1133">Transmembrane helix</keyword>
<feature type="transmembrane region" description="Helical" evidence="7">
    <location>
        <begin position="392"/>
        <end position="410"/>
    </location>
</feature>
<evidence type="ECO:0000256" key="6">
    <source>
        <dbReference type="ARBA" id="ARBA00023136"/>
    </source>
</evidence>
<proteinExistence type="inferred from homology"/>
<evidence type="ECO:0000256" key="2">
    <source>
        <dbReference type="ARBA" id="ARBA00008170"/>
    </source>
</evidence>
<feature type="transmembrane region" description="Helical" evidence="7">
    <location>
        <begin position="351"/>
        <end position="372"/>
    </location>
</feature>
<keyword evidence="6 7" id="KW-0472">Membrane</keyword>
<keyword evidence="4 7" id="KW-0812">Transmembrane</keyword>
<dbReference type="Proteomes" id="UP000030755">
    <property type="component" value="Unassembled WGS sequence"/>
</dbReference>
<feature type="transmembrane region" description="Helical" evidence="7">
    <location>
        <begin position="250"/>
        <end position="270"/>
    </location>
</feature>
<dbReference type="Pfam" id="PF01699">
    <property type="entry name" value="Na_Ca_ex"/>
    <property type="match status" value="2"/>
</dbReference>
<dbReference type="EMBL" id="KE560949">
    <property type="protein sequence ID" value="EPZ34482.1"/>
    <property type="molecule type" value="Genomic_DNA"/>
</dbReference>
<feature type="transmembrane region" description="Helical" evidence="7">
    <location>
        <begin position="126"/>
        <end position="146"/>
    </location>
</feature>
<name>A0A075AWE6_ROZAC</name>
<dbReference type="OrthoDB" id="407410at2759"/>